<comment type="caution">
    <text evidence="2">The sequence shown here is derived from an EMBL/GenBank/DDBJ whole genome shotgun (WGS) entry which is preliminary data.</text>
</comment>
<dbReference type="InterPro" id="IPR004360">
    <property type="entry name" value="Glyas_Fos-R_dOase_dom"/>
</dbReference>
<evidence type="ECO:0000313" key="3">
    <source>
        <dbReference type="Proteomes" id="UP000054099"/>
    </source>
</evidence>
<protein>
    <recommendedName>
        <fullName evidence="1">VOC domain-containing protein</fullName>
    </recommendedName>
</protein>
<accession>A0A0V8J234</accession>
<sequence>MKLAFLYYPVTNLEDSLAFYRNTFGFEEAWREGEHTVALVLPNSDVRMLIEEDEQELSAGGVFLVDSVDAFYKEHKEYMTFVKEPLDIPPGRYAICRDISGNCLRIIDFSKEKATV</sequence>
<dbReference type="RefSeq" id="WP_061974712.1">
    <property type="nucleotide sequence ID" value="NZ_FMAV01000004.1"/>
</dbReference>
<name>A0A0V8J234_9BACL</name>
<keyword evidence="3" id="KW-1185">Reference proteome</keyword>
<evidence type="ECO:0000313" key="2">
    <source>
        <dbReference type="EMBL" id="KSU81079.1"/>
    </source>
</evidence>
<dbReference type="Proteomes" id="UP000054099">
    <property type="component" value="Unassembled WGS sequence"/>
</dbReference>
<dbReference type="SUPFAM" id="SSF54593">
    <property type="entry name" value="Glyoxalase/Bleomycin resistance protein/Dihydroxybiphenyl dioxygenase"/>
    <property type="match status" value="1"/>
</dbReference>
<organism evidence="2 3">
    <name type="scientific">Fictibacillus enclensis</name>
    <dbReference type="NCBI Taxonomy" id="1017270"/>
    <lineage>
        <taxon>Bacteria</taxon>
        <taxon>Bacillati</taxon>
        <taxon>Bacillota</taxon>
        <taxon>Bacilli</taxon>
        <taxon>Bacillales</taxon>
        <taxon>Fictibacillaceae</taxon>
        <taxon>Fictibacillus</taxon>
    </lineage>
</organism>
<dbReference type="InterPro" id="IPR037523">
    <property type="entry name" value="VOC_core"/>
</dbReference>
<dbReference type="CDD" id="cd06587">
    <property type="entry name" value="VOC"/>
    <property type="match status" value="1"/>
</dbReference>
<feature type="domain" description="VOC" evidence="1">
    <location>
        <begin position="2"/>
        <end position="109"/>
    </location>
</feature>
<evidence type="ECO:0000259" key="1">
    <source>
        <dbReference type="PROSITE" id="PS51819"/>
    </source>
</evidence>
<proteinExistence type="predicted"/>
<dbReference type="EMBL" id="LNQN01000006">
    <property type="protein sequence ID" value="KSU81079.1"/>
    <property type="molecule type" value="Genomic_DNA"/>
</dbReference>
<dbReference type="OrthoDB" id="9794917at2"/>
<dbReference type="InterPro" id="IPR029068">
    <property type="entry name" value="Glyas_Bleomycin-R_OHBP_Dase"/>
</dbReference>
<dbReference type="Pfam" id="PF00903">
    <property type="entry name" value="Glyoxalase"/>
    <property type="match status" value="1"/>
</dbReference>
<dbReference type="Gene3D" id="3.10.180.10">
    <property type="entry name" value="2,3-Dihydroxybiphenyl 1,2-Dioxygenase, domain 1"/>
    <property type="match status" value="1"/>
</dbReference>
<dbReference type="PROSITE" id="PS51819">
    <property type="entry name" value="VOC"/>
    <property type="match status" value="1"/>
</dbReference>
<gene>
    <name evidence="2" type="ORF">AS030_19225</name>
</gene>
<dbReference type="AlphaFoldDB" id="A0A0V8J234"/>
<reference evidence="2 3" key="1">
    <citation type="journal article" date="2014" name="Antonie Van Leeuwenhoek">
        <title>Fictibacillus enclensis sp. nov., isolated from marine sediment.</title>
        <authorList>
            <person name="Dastager S.G."/>
            <person name="Mawlankar R."/>
            <person name="Srinivasan K."/>
            <person name="Tang S.K."/>
            <person name="Lee J.C."/>
            <person name="Ramana V.V."/>
            <person name="Shouche Y.S."/>
        </authorList>
    </citation>
    <scope>NUCLEOTIDE SEQUENCE [LARGE SCALE GENOMIC DNA]</scope>
    <source>
        <strain evidence="2 3">NIO-1003</strain>
    </source>
</reference>